<dbReference type="PANTHER" id="PTHR20858:SF17">
    <property type="entry name" value="HYDROXYMETHYLPYRIMIDINE_PHOSPHOMETHYLPYRIMIDINE KINASE THI20-RELATED"/>
    <property type="match status" value="1"/>
</dbReference>
<dbReference type="InterPro" id="IPR013749">
    <property type="entry name" value="PM/HMP-P_kinase-1"/>
</dbReference>
<gene>
    <name evidence="4" type="ORF">QLT01_05410</name>
</gene>
<evidence type="ECO:0000256" key="2">
    <source>
        <dbReference type="ARBA" id="ARBA00012135"/>
    </source>
</evidence>
<evidence type="ECO:0000313" key="4">
    <source>
        <dbReference type="EMBL" id="MDI5883792.1"/>
    </source>
</evidence>
<dbReference type="PANTHER" id="PTHR20858">
    <property type="entry name" value="PHOSPHOMETHYLPYRIMIDINE KINASE"/>
    <property type="match status" value="1"/>
</dbReference>
<dbReference type="SUPFAM" id="SSF53613">
    <property type="entry name" value="Ribokinase-like"/>
    <property type="match status" value="1"/>
</dbReference>
<dbReference type="RefSeq" id="WP_284726517.1">
    <property type="nucleotide sequence ID" value="NZ_JASCSA010000003.1"/>
</dbReference>
<name>A0ABT6UM77_9GAMM</name>
<accession>A0ABT6UM77</accession>
<feature type="domain" description="Pyridoxamine kinase/Phosphomethylpyrimidine kinase" evidence="3">
    <location>
        <begin position="18"/>
        <end position="270"/>
    </location>
</feature>
<keyword evidence="4" id="KW-0808">Transferase</keyword>
<dbReference type="Gene3D" id="3.40.1190.20">
    <property type="match status" value="1"/>
</dbReference>
<sequence length="283" mass="29649">MTECSAQLPYVLVLAGHDPSGGAGLIADSEAIRAGGGWALTVPTALTVQNSCNVQAVIPQSGESMLAMARTLCEDFRPGALKIGLLASEAALTACVTLIEELRQRWPGLPVVWDPVLKAGGGLELSTESLIHQARESLLPHVDVLTPNRAELARLAACPTGTGDGQLAEHLLAAGAGAVLVTGTDPVERDADSLADSLAEPSVIHRLYRRDHATLALDCPRLTGSFHGSGCTLASHLAVRLARGMTLPSAWQAAQQATWQSLVDGQQRGRKGALPGAQFLPWR</sequence>
<dbReference type="GO" id="GO:0016301">
    <property type="term" value="F:kinase activity"/>
    <property type="evidence" value="ECO:0007669"/>
    <property type="project" value="UniProtKB-KW"/>
</dbReference>
<evidence type="ECO:0000313" key="5">
    <source>
        <dbReference type="Proteomes" id="UP001229025"/>
    </source>
</evidence>
<keyword evidence="5" id="KW-1185">Reference proteome</keyword>
<evidence type="ECO:0000259" key="3">
    <source>
        <dbReference type="Pfam" id="PF08543"/>
    </source>
</evidence>
<reference evidence="5" key="2">
    <citation type="submission" date="2023-07" db="EMBL/GenBank/DDBJ databases">
        <title>Genome-based characterization of strain KMM 296 and proposal for reclassification of Cobetia litoralis and Cobetia pacifica, and emended description of the species Cobetia amphilecti and Cobetia marina.</title>
        <authorList>
            <person name="Balabanova L."/>
            <person name="Nedashkovskaya O."/>
        </authorList>
    </citation>
    <scope>NUCLEOTIDE SEQUENCE [LARGE SCALE GENOMIC DNA]</scope>
    <source>
        <strain evidence="5">NRIC 0815</strain>
    </source>
</reference>
<dbReference type="Pfam" id="PF08543">
    <property type="entry name" value="Phos_pyr_kin"/>
    <property type="match status" value="1"/>
</dbReference>
<comment type="pathway">
    <text evidence="1">Cofactor biosynthesis; thiamine diphosphate biosynthesis.</text>
</comment>
<dbReference type="CDD" id="cd01169">
    <property type="entry name" value="HMPP_kinase"/>
    <property type="match status" value="1"/>
</dbReference>
<keyword evidence="4" id="KW-0418">Kinase</keyword>
<protein>
    <recommendedName>
        <fullName evidence="2">hydroxymethylpyrimidine kinase</fullName>
        <ecNumber evidence="2">2.7.1.49</ecNumber>
    </recommendedName>
</protein>
<dbReference type="InterPro" id="IPR029056">
    <property type="entry name" value="Ribokinase-like"/>
</dbReference>
<comment type="caution">
    <text evidence="4">The sequence shown here is derived from an EMBL/GenBank/DDBJ whole genome shotgun (WGS) entry which is preliminary data.</text>
</comment>
<dbReference type="Proteomes" id="UP001229025">
    <property type="component" value="Unassembled WGS sequence"/>
</dbReference>
<evidence type="ECO:0000256" key="1">
    <source>
        <dbReference type="ARBA" id="ARBA00004948"/>
    </source>
</evidence>
<dbReference type="EMBL" id="JASCSA010000003">
    <property type="protein sequence ID" value="MDI5883792.1"/>
    <property type="molecule type" value="Genomic_DNA"/>
</dbReference>
<dbReference type="EC" id="2.7.1.49" evidence="2"/>
<proteinExistence type="predicted"/>
<organism evidence="4 5">
    <name type="scientific">Cobetia amphilecti</name>
    <dbReference type="NCBI Taxonomy" id="1055104"/>
    <lineage>
        <taxon>Bacteria</taxon>
        <taxon>Pseudomonadati</taxon>
        <taxon>Pseudomonadota</taxon>
        <taxon>Gammaproteobacteria</taxon>
        <taxon>Oceanospirillales</taxon>
        <taxon>Halomonadaceae</taxon>
        <taxon>Cobetia</taxon>
    </lineage>
</organism>
<dbReference type="InterPro" id="IPR004399">
    <property type="entry name" value="HMP/HMP-P_kinase_dom"/>
</dbReference>
<reference evidence="4 5" key="1">
    <citation type="submission" date="2023-04" db="EMBL/GenBank/DDBJ databases">
        <authorList>
            <person name="Otstavnykh N."/>
            <person name="Seitkalieva A."/>
            <person name="Bystritskaya E."/>
        </authorList>
    </citation>
    <scope>NUCLEOTIDE SEQUENCE [LARGE SCALE GENOMIC DNA]</scope>
    <source>
        <strain evidence="4 5">NRIC 0815</strain>
    </source>
</reference>